<dbReference type="Pfam" id="PF02661">
    <property type="entry name" value="Fic"/>
    <property type="match status" value="1"/>
</dbReference>
<feature type="domain" description="Fido" evidence="4">
    <location>
        <begin position="132"/>
        <end position="278"/>
    </location>
</feature>
<evidence type="ECO:0000256" key="2">
    <source>
        <dbReference type="PIRSR" id="PIRSR640198-1"/>
    </source>
</evidence>
<proteinExistence type="predicted"/>
<dbReference type="GO" id="GO:0005524">
    <property type="term" value="F:ATP binding"/>
    <property type="evidence" value="ECO:0007669"/>
    <property type="project" value="UniProtKB-KW"/>
</dbReference>
<accession>A0A173UMR9</accession>
<evidence type="ECO:0000256" key="3">
    <source>
        <dbReference type="PIRSR" id="PIRSR640198-2"/>
    </source>
</evidence>
<dbReference type="RefSeq" id="WP_055290533.1">
    <property type="nucleotide sequence ID" value="NZ_CP173382.1"/>
</dbReference>
<dbReference type="STRING" id="39490.ERS852448_02156"/>
<gene>
    <name evidence="5" type="ORF">ERS852448_02156</name>
</gene>
<keyword evidence="1" id="KW-0547">Nucleotide-binding</keyword>
<dbReference type="Proteomes" id="UP000095492">
    <property type="component" value="Unassembled WGS sequence"/>
</dbReference>
<dbReference type="PANTHER" id="PTHR13504">
    <property type="entry name" value="FIDO DOMAIN-CONTAINING PROTEIN DDB_G0283145"/>
    <property type="match status" value="1"/>
</dbReference>
<feature type="binding site" evidence="1">
    <location>
        <position position="214"/>
    </location>
    <ligand>
        <name>ATP</name>
        <dbReference type="ChEBI" id="CHEBI:30616"/>
    </ligand>
</feature>
<dbReference type="PIRSF" id="PIRSF038925">
    <property type="entry name" value="AMP-prot_trans"/>
    <property type="match status" value="1"/>
</dbReference>
<dbReference type="EMBL" id="CYYA01000015">
    <property type="protein sequence ID" value="CUN16311.1"/>
    <property type="molecule type" value="Genomic_DNA"/>
</dbReference>
<dbReference type="AlphaFoldDB" id="A0A173UMR9"/>
<dbReference type="InterPro" id="IPR026287">
    <property type="entry name" value="SoFic-like"/>
</dbReference>
<evidence type="ECO:0000259" key="4">
    <source>
        <dbReference type="PROSITE" id="PS51459"/>
    </source>
</evidence>
<dbReference type="PANTHER" id="PTHR13504:SF38">
    <property type="entry name" value="FIDO DOMAIN-CONTAINING PROTEIN"/>
    <property type="match status" value="1"/>
</dbReference>
<dbReference type="InterPro" id="IPR003812">
    <property type="entry name" value="Fido"/>
</dbReference>
<dbReference type="Gene3D" id="1.10.3290.10">
    <property type="entry name" value="Fido-like domain"/>
    <property type="match status" value="1"/>
</dbReference>
<sequence length="377" mass="43238">MNFEEIYKNVPKPHIPEKLPVDLSSLYDCEVIKLISKANNAIGVYRGFLINTINPMLLISPLVSQEAVLSSKLEGTHATIEDFINYDAGNEVSISKDEMQEIINYRSALFYALDKIATISDNSEEGIHKLPLSVRLIKEMHKILLDNVRGKTKTPGEFKTEQNYIGSINEITFTPLSPELTLDYMTNLENYIHYDEVDLLVQAALIHCQFEMIHPFKDGNGRIGRLLIPLFLYYRDMLPVPTFYMSAFFEKDRSLYLQKLSAVSKNNDYGTWIKYFLEGVIEQAEINTIKARALLDKYNEFKEICVSDMSSKYSIILLDEIFKKPAFKAKHLQNTIPGSKATLYNMLDEFVSKGILQKDDKSRNATYFCPAILYLLK</sequence>
<dbReference type="GeneID" id="97391216"/>
<dbReference type="InterPro" id="IPR040198">
    <property type="entry name" value="Fido_containing"/>
</dbReference>
<evidence type="ECO:0000313" key="5">
    <source>
        <dbReference type="EMBL" id="CUN16311.1"/>
    </source>
</evidence>
<name>A0A173UMR9_EUBRA</name>
<reference evidence="5 6" key="1">
    <citation type="submission" date="2015-09" db="EMBL/GenBank/DDBJ databases">
        <authorList>
            <consortium name="Pathogen Informatics"/>
        </authorList>
    </citation>
    <scope>NUCLEOTIDE SEQUENCE [LARGE SCALE GENOMIC DNA]</scope>
    <source>
        <strain evidence="5 6">2789STDY5608891</strain>
    </source>
</reference>
<dbReference type="PROSITE" id="PS51459">
    <property type="entry name" value="FIDO"/>
    <property type="match status" value="1"/>
</dbReference>
<evidence type="ECO:0000256" key="1">
    <source>
        <dbReference type="PIRSR" id="PIRSR038925-1"/>
    </source>
</evidence>
<feature type="binding site" evidence="3">
    <location>
        <begin position="218"/>
        <end position="225"/>
    </location>
    <ligand>
        <name>ATP</name>
        <dbReference type="ChEBI" id="CHEBI:30616"/>
    </ligand>
</feature>
<feature type="active site" evidence="2">
    <location>
        <position position="214"/>
    </location>
</feature>
<dbReference type="SUPFAM" id="SSF140931">
    <property type="entry name" value="Fic-like"/>
    <property type="match status" value="1"/>
</dbReference>
<feature type="binding site" evidence="1">
    <location>
        <position position="74"/>
    </location>
    <ligand>
        <name>ATP</name>
        <dbReference type="ChEBI" id="CHEBI:30616"/>
    </ligand>
</feature>
<feature type="binding site" evidence="1">
    <location>
        <position position="256"/>
    </location>
    <ligand>
        <name>ATP</name>
        <dbReference type="ChEBI" id="CHEBI:30616"/>
    </ligand>
</feature>
<organism evidence="5 6">
    <name type="scientific">Eubacterium ramulus</name>
    <dbReference type="NCBI Taxonomy" id="39490"/>
    <lineage>
        <taxon>Bacteria</taxon>
        <taxon>Bacillati</taxon>
        <taxon>Bacillota</taxon>
        <taxon>Clostridia</taxon>
        <taxon>Eubacteriales</taxon>
        <taxon>Eubacteriaceae</taxon>
        <taxon>Eubacterium</taxon>
    </lineage>
</organism>
<evidence type="ECO:0000313" key="6">
    <source>
        <dbReference type="Proteomes" id="UP000095492"/>
    </source>
</evidence>
<keyword evidence="1" id="KW-0067">ATP-binding</keyword>
<dbReference type="OrthoDB" id="9813719at2"/>
<protein>
    <submittedName>
        <fullName evidence="5">Fic/DOC family</fullName>
    </submittedName>
</protein>
<dbReference type="Pfam" id="PF13784">
    <property type="entry name" value="Fic_N"/>
    <property type="match status" value="1"/>
</dbReference>
<dbReference type="InterPro" id="IPR025758">
    <property type="entry name" value="Fic/DOC_N"/>
</dbReference>
<feature type="binding site" evidence="1">
    <location>
        <begin position="219"/>
        <end position="225"/>
    </location>
    <ligand>
        <name>ATP</name>
        <dbReference type="ChEBI" id="CHEBI:30616"/>
    </ligand>
</feature>
<dbReference type="InterPro" id="IPR036597">
    <property type="entry name" value="Fido-like_dom_sf"/>
</dbReference>